<keyword evidence="10" id="KW-1015">Disulfide bond</keyword>
<dbReference type="EC" id="3.4.22.-" evidence="12"/>
<name>A0A8J6LP80_TENMO</name>
<dbReference type="InterPro" id="IPR016186">
    <property type="entry name" value="C-type_lectin-like/link_sf"/>
</dbReference>
<dbReference type="SMART" id="SM00034">
    <property type="entry name" value="CLECT"/>
    <property type="match status" value="1"/>
</dbReference>
<dbReference type="GO" id="GO:0016485">
    <property type="term" value="P:protein processing"/>
    <property type="evidence" value="ECO:0007669"/>
    <property type="project" value="TreeGrafter"/>
</dbReference>
<dbReference type="GO" id="GO:0015031">
    <property type="term" value="P:protein transport"/>
    <property type="evidence" value="ECO:0007669"/>
    <property type="project" value="UniProtKB-KW"/>
</dbReference>
<protein>
    <recommendedName>
        <fullName evidence="12">Cysteine protease</fullName>
        <ecNumber evidence="12">3.4.22.-</ecNumber>
    </recommendedName>
</protein>
<keyword evidence="4 12" id="KW-0963">Cytoplasm</keyword>
<dbReference type="SUPFAM" id="SSF56436">
    <property type="entry name" value="C-type lectin-like"/>
    <property type="match status" value="1"/>
</dbReference>
<evidence type="ECO:0000256" key="2">
    <source>
        <dbReference type="ARBA" id="ARBA00010958"/>
    </source>
</evidence>
<dbReference type="AlphaFoldDB" id="A0A8J6LP80"/>
<evidence type="ECO:0000259" key="13">
    <source>
        <dbReference type="PROSITE" id="PS50041"/>
    </source>
</evidence>
<dbReference type="InterPro" id="IPR018378">
    <property type="entry name" value="C-type_lectin_CS"/>
</dbReference>
<evidence type="ECO:0000256" key="7">
    <source>
        <dbReference type="ARBA" id="ARBA00022807"/>
    </source>
</evidence>
<proteinExistence type="inferred from homology"/>
<dbReference type="PROSITE" id="PS00615">
    <property type="entry name" value="C_TYPE_LECTIN_1"/>
    <property type="match status" value="1"/>
</dbReference>
<reference evidence="14" key="1">
    <citation type="journal article" date="2020" name="J Insects Food Feed">
        <title>The yellow mealworm (Tenebrio molitor) genome: a resource for the emerging insects as food and feed industry.</title>
        <authorList>
            <person name="Eriksson T."/>
            <person name="Andere A."/>
            <person name="Kelstrup H."/>
            <person name="Emery V."/>
            <person name="Picard C."/>
        </authorList>
    </citation>
    <scope>NUCLEOTIDE SEQUENCE</scope>
    <source>
        <strain evidence="14">Stoneville</strain>
        <tissue evidence="14">Whole head</tissue>
    </source>
</reference>
<comment type="subcellular location">
    <subcellularLocation>
        <location evidence="1 12">Cytoplasm</location>
    </subcellularLocation>
</comment>
<organism evidence="14 15">
    <name type="scientific">Tenebrio molitor</name>
    <name type="common">Yellow mealworm beetle</name>
    <dbReference type="NCBI Taxonomy" id="7067"/>
    <lineage>
        <taxon>Eukaryota</taxon>
        <taxon>Metazoa</taxon>
        <taxon>Ecdysozoa</taxon>
        <taxon>Arthropoda</taxon>
        <taxon>Hexapoda</taxon>
        <taxon>Insecta</taxon>
        <taxon>Pterygota</taxon>
        <taxon>Neoptera</taxon>
        <taxon>Endopterygota</taxon>
        <taxon>Coleoptera</taxon>
        <taxon>Polyphaga</taxon>
        <taxon>Cucujiformia</taxon>
        <taxon>Tenebrionidae</taxon>
        <taxon>Tenebrio</taxon>
    </lineage>
</organism>
<accession>A0A8J6LP80</accession>
<reference evidence="14" key="2">
    <citation type="submission" date="2021-08" db="EMBL/GenBank/DDBJ databases">
        <authorList>
            <person name="Eriksson T."/>
        </authorList>
    </citation>
    <scope>NUCLEOTIDE SEQUENCE</scope>
    <source>
        <strain evidence="14">Stoneville</strain>
        <tissue evidence="14">Whole head</tissue>
    </source>
</reference>
<dbReference type="SUPFAM" id="SSF54001">
    <property type="entry name" value="Cysteine proteinases"/>
    <property type="match status" value="1"/>
</dbReference>
<evidence type="ECO:0000256" key="6">
    <source>
        <dbReference type="ARBA" id="ARBA00022801"/>
    </source>
</evidence>
<dbReference type="Gene3D" id="3.10.100.10">
    <property type="entry name" value="Mannose-Binding Protein A, subunit A"/>
    <property type="match status" value="1"/>
</dbReference>
<dbReference type="PANTHER" id="PTHR22624:SF49">
    <property type="entry name" value="CYSTEINE PROTEASE"/>
    <property type="match status" value="1"/>
</dbReference>
<dbReference type="GO" id="GO:0035973">
    <property type="term" value="P:aggrephagy"/>
    <property type="evidence" value="ECO:0007669"/>
    <property type="project" value="TreeGrafter"/>
</dbReference>
<keyword evidence="7" id="KW-0788">Thiol protease</keyword>
<dbReference type="InterPro" id="IPR016187">
    <property type="entry name" value="CTDL_fold"/>
</dbReference>
<evidence type="ECO:0000256" key="11">
    <source>
        <dbReference type="ARBA" id="ARBA00029362"/>
    </source>
</evidence>
<evidence type="ECO:0000256" key="1">
    <source>
        <dbReference type="ARBA" id="ARBA00004496"/>
    </source>
</evidence>
<comment type="caution">
    <text evidence="14">The sequence shown here is derived from an EMBL/GenBank/DDBJ whole genome shotgun (WGS) entry which is preliminary data.</text>
</comment>
<dbReference type="Pfam" id="PF03416">
    <property type="entry name" value="Peptidase_C54"/>
    <property type="match status" value="1"/>
</dbReference>
<dbReference type="InterPro" id="IPR038765">
    <property type="entry name" value="Papain-like_cys_pep_sf"/>
</dbReference>
<evidence type="ECO:0000256" key="4">
    <source>
        <dbReference type="ARBA" id="ARBA00022490"/>
    </source>
</evidence>
<comment type="similarity">
    <text evidence="2 12">Belongs to the peptidase C54 family.</text>
</comment>
<evidence type="ECO:0000313" key="14">
    <source>
        <dbReference type="EMBL" id="KAH0820146.1"/>
    </source>
</evidence>
<keyword evidence="15" id="KW-1185">Reference proteome</keyword>
<evidence type="ECO:0000313" key="15">
    <source>
        <dbReference type="Proteomes" id="UP000719412"/>
    </source>
</evidence>
<evidence type="ECO:0000256" key="8">
    <source>
        <dbReference type="ARBA" id="ARBA00022927"/>
    </source>
</evidence>
<keyword evidence="6 12" id="KW-0378">Hydrolase</keyword>
<keyword evidence="8 12" id="KW-0653">Protein transport</keyword>
<dbReference type="EMBL" id="JABDTM020012776">
    <property type="protein sequence ID" value="KAH0820146.1"/>
    <property type="molecule type" value="Genomic_DNA"/>
</dbReference>
<dbReference type="GO" id="GO:0000045">
    <property type="term" value="P:autophagosome assembly"/>
    <property type="evidence" value="ECO:0007669"/>
    <property type="project" value="TreeGrafter"/>
</dbReference>
<evidence type="ECO:0000256" key="3">
    <source>
        <dbReference type="ARBA" id="ARBA00022448"/>
    </source>
</evidence>
<keyword evidence="5 12" id="KW-0645">Protease</keyword>
<dbReference type="GO" id="GO:0034727">
    <property type="term" value="P:piecemeal microautophagy of the nucleus"/>
    <property type="evidence" value="ECO:0007669"/>
    <property type="project" value="TreeGrafter"/>
</dbReference>
<dbReference type="Proteomes" id="UP000719412">
    <property type="component" value="Unassembled WGS sequence"/>
</dbReference>
<dbReference type="CDD" id="cd00037">
    <property type="entry name" value="CLECT"/>
    <property type="match status" value="1"/>
</dbReference>
<gene>
    <name evidence="14" type="ORF">GEV33_002645</name>
</gene>
<dbReference type="GO" id="GO:0005737">
    <property type="term" value="C:cytoplasm"/>
    <property type="evidence" value="ECO:0007669"/>
    <property type="project" value="UniProtKB-SubCell"/>
</dbReference>
<dbReference type="InterPro" id="IPR005078">
    <property type="entry name" value="Peptidase_C54"/>
</dbReference>
<evidence type="ECO:0000256" key="12">
    <source>
        <dbReference type="RuleBase" id="RU363115"/>
    </source>
</evidence>
<comment type="catalytic activity">
    <reaction evidence="11">
        <text>[protein]-C-terminal L-amino acid-glycyl-phosphatidylethanolamide + H2O = [protein]-C-terminal L-amino acid-glycine + a 1,2-diacyl-sn-glycero-3-phosphoethanolamine</text>
        <dbReference type="Rhea" id="RHEA:67548"/>
        <dbReference type="Rhea" id="RHEA-COMP:17323"/>
        <dbReference type="Rhea" id="RHEA-COMP:17324"/>
        <dbReference type="ChEBI" id="CHEBI:15377"/>
        <dbReference type="ChEBI" id="CHEBI:64612"/>
        <dbReference type="ChEBI" id="CHEBI:172940"/>
        <dbReference type="ChEBI" id="CHEBI:172941"/>
    </reaction>
    <physiologicalReaction direction="left-to-right" evidence="11">
        <dbReference type="Rhea" id="RHEA:67549"/>
    </physiologicalReaction>
</comment>
<feature type="domain" description="C-type lectin" evidence="13">
    <location>
        <begin position="24"/>
        <end position="219"/>
    </location>
</feature>
<evidence type="ECO:0000256" key="10">
    <source>
        <dbReference type="ARBA" id="ARBA00023157"/>
    </source>
</evidence>
<evidence type="ECO:0000256" key="5">
    <source>
        <dbReference type="ARBA" id="ARBA00022670"/>
    </source>
</evidence>
<comment type="function">
    <text evidence="12">Cysteine protease that plays a key role in autophagy by mediating both proteolytic activation and delipidation of ATG8 family proteins.</text>
</comment>
<sequence length="608" mass="69258">MRALVRYATPFVCVINRGPKQFFFRGHNYFFTGHVPELANRKVDWLDGRNICREYCMDLVSLETQEENNMIFRLIQQNPRQSASSSGDATNVSKEASNVMRSSLNSFLFADDVPYIWTSGRLCDFKGCENRSDLEPKNVYGWFWSANREKLAPTNKVPNGWGYNPWSSTGHKKQRQPDNAEFDINGTSESCLSVLNNVYNDGIAWHDVACYHEKPVVCEDSEELLNYVAATNRGIPMDGMFELYLEGSIEPDDIPHTRDPVYILGKRYNAIQELDIIRQDVLSKLWFTYRKNFVPIGGDEGLTTDKGWGCMLRCGQMVLAQALITLHLGRNWMWEPETRDPTYLNILSKFMDKRQAPFSIHQIAMMGVSENKEVGQWFGPNTVAQVLKKLVKYDEWSSLAIHIALDNTLVVSDIRELCLSESCSEGSRSARFGSGDWKPLLLVVPLRLGLQEINPIYVSGLQKCFQFRQSLGVIGGKPNLALYFIGCVGEEVIYLDPHTTQKSGCVENKETEEEIDLDCTYHCKYASRINILSMDPSVAVCFFCSTESDFNELCHSIKKDLIEPEKQPLFEITHEKPKQWTPTLDDAVEAADFDVSGDFDSEHEFEIL</sequence>
<dbReference type="InterPro" id="IPR001304">
    <property type="entry name" value="C-type_lectin-like"/>
</dbReference>
<keyword evidence="9 12" id="KW-0072">Autophagy</keyword>
<dbReference type="GO" id="GO:0000423">
    <property type="term" value="P:mitophagy"/>
    <property type="evidence" value="ECO:0007669"/>
    <property type="project" value="TreeGrafter"/>
</dbReference>
<dbReference type="PROSITE" id="PS50041">
    <property type="entry name" value="C_TYPE_LECTIN_2"/>
    <property type="match status" value="1"/>
</dbReference>
<dbReference type="PANTHER" id="PTHR22624">
    <property type="entry name" value="CYSTEINE PROTEASE ATG4"/>
    <property type="match status" value="1"/>
</dbReference>
<keyword evidence="3" id="KW-0813">Transport</keyword>
<dbReference type="GO" id="GO:0004197">
    <property type="term" value="F:cysteine-type endopeptidase activity"/>
    <property type="evidence" value="ECO:0007669"/>
    <property type="project" value="TreeGrafter"/>
</dbReference>
<dbReference type="GO" id="GO:0019786">
    <property type="term" value="F:protein-phosphatidylethanolamide deconjugating activity"/>
    <property type="evidence" value="ECO:0007669"/>
    <property type="project" value="InterPro"/>
</dbReference>
<dbReference type="InterPro" id="IPR046792">
    <property type="entry name" value="Peptidase_C54_cat"/>
</dbReference>
<evidence type="ECO:0000256" key="9">
    <source>
        <dbReference type="ARBA" id="ARBA00023006"/>
    </source>
</evidence>